<dbReference type="EMBL" id="JANPWZ010001454">
    <property type="protein sequence ID" value="KAJ3565692.1"/>
    <property type="molecule type" value="Genomic_DNA"/>
</dbReference>
<feature type="compositionally biased region" description="Low complexity" evidence="1">
    <location>
        <begin position="80"/>
        <end position="94"/>
    </location>
</feature>
<accession>A0A9W8TKF8</accession>
<reference evidence="2" key="1">
    <citation type="submission" date="2022-07" db="EMBL/GenBank/DDBJ databases">
        <title>Genome Sequence of Xylaria arbuscula.</title>
        <authorList>
            <person name="Buettner E."/>
        </authorList>
    </citation>
    <scope>NUCLEOTIDE SEQUENCE</scope>
    <source>
        <strain evidence="2">VT107</strain>
    </source>
</reference>
<evidence type="ECO:0000313" key="2">
    <source>
        <dbReference type="EMBL" id="KAJ3565692.1"/>
    </source>
</evidence>
<evidence type="ECO:0000256" key="1">
    <source>
        <dbReference type="SAM" id="MobiDB-lite"/>
    </source>
</evidence>
<feature type="compositionally biased region" description="Basic and acidic residues" evidence="1">
    <location>
        <begin position="300"/>
        <end position="309"/>
    </location>
</feature>
<feature type="region of interest" description="Disordered" evidence="1">
    <location>
        <begin position="300"/>
        <end position="350"/>
    </location>
</feature>
<name>A0A9W8TKF8_9PEZI</name>
<comment type="caution">
    <text evidence="2">The sequence shown here is derived from an EMBL/GenBank/DDBJ whole genome shotgun (WGS) entry which is preliminary data.</text>
</comment>
<keyword evidence="3" id="KW-1185">Reference proteome</keyword>
<evidence type="ECO:0000313" key="3">
    <source>
        <dbReference type="Proteomes" id="UP001148614"/>
    </source>
</evidence>
<feature type="compositionally biased region" description="Polar residues" evidence="1">
    <location>
        <begin position="271"/>
        <end position="287"/>
    </location>
</feature>
<feature type="region of interest" description="Disordered" evidence="1">
    <location>
        <begin position="255"/>
        <end position="287"/>
    </location>
</feature>
<dbReference type="Proteomes" id="UP001148614">
    <property type="component" value="Unassembled WGS sequence"/>
</dbReference>
<proteinExistence type="predicted"/>
<feature type="compositionally biased region" description="Polar residues" evidence="1">
    <location>
        <begin position="54"/>
        <end position="79"/>
    </location>
</feature>
<dbReference type="AlphaFoldDB" id="A0A9W8TKF8"/>
<gene>
    <name evidence="2" type="ORF">NPX13_g7412</name>
</gene>
<organism evidence="2 3">
    <name type="scientific">Xylaria arbuscula</name>
    <dbReference type="NCBI Taxonomy" id="114810"/>
    <lineage>
        <taxon>Eukaryota</taxon>
        <taxon>Fungi</taxon>
        <taxon>Dikarya</taxon>
        <taxon>Ascomycota</taxon>
        <taxon>Pezizomycotina</taxon>
        <taxon>Sordariomycetes</taxon>
        <taxon>Xylariomycetidae</taxon>
        <taxon>Xylariales</taxon>
        <taxon>Xylariaceae</taxon>
        <taxon>Xylaria</taxon>
    </lineage>
</organism>
<feature type="region of interest" description="Disordered" evidence="1">
    <location>
        <begin position="53"/>
        <end position="109"/>
    </location>
</feature>
<protein>
    <submittedName>
        <fullName evidence="2">Uncharacterized protein</fullName>
    </submittedName>
</protein>
<sequence length="359" mass="37789">MAGFVSAPSAQGPSNHGFHGYMAASNMTNFNAQIRNMSDHDLDILAPDAAQPASGVNASPLVSSQVTPASSAPNVKTPVSSDSSESNKSNVSTSHMSGSPYRAKAPVAPMSPVLEESDDEYRKKSNHIHPLCNQTVKAYIQQGPKAGDVVAEDSDSLLVATSKTPSVSSSIACYSDSDKGSNEKSNGGYSDYPDASTDADADADEIDSMDVEIGGDAVVPVGAGAPGSSTASNINQSLRINNTNGTFHLGPQWQSPAADAARQNAGPEFGQATTQTTTNPSAQQQPSFHLTPSHLTPIQESEREAELERYFSTGYASSRREDQEEEDWGEGFGLFTTRPDPASAPNPHMEQLLLEARPA</sequence>
<feature type="region of interest" description="Disordered" evidence="1">
    <location>
        <begin position="168"/>
        <end position="200"/>
    </location>
</feature>